<feature type="region of interest" description="Disordered" evidence="1">
    <location>
        <begin position="1"/>
        <end position="122"/>
    </location>
</feature>
<evidence type="ECO:0000256" key="1">
    <source>
        <dbReference type="SAM" id="MobiDB-lite"/>
    </source>
</evidence>
<comment type="caution">
    <text evidence="2">The sequence shown here is derived from an EMBL/GenBank/DDBJ whole genome shotgun (WGS) entry which is preliminary data.</text>
</comment>
<organism evidence="2 3">
    <name type="scientific">Macrostomum lignano</name>
    <dbReference type="NCBI Taxonomy" id="282301"/>
    <lineage>
        <taxon>Eukaryota</taxon>
        <taxon>Metazoa</taxon>
        <taxon>Spiralia</taxon>
        <taxon>Lophotrochozoa</taxon>
        <taxon>Platyhelminthes</taxon>
        <taxon>Rhabditophora</taxon>
        <taxon>Macrostomorpha</taxon>
        <taxon>Macrostomida</taxon>
        <taxon>Macrostomidae</taxon>
        <taxon>Macrostomum</taxon>
    </lineage>
</organism>
<reference evidence="2 3" key="1">
    <citation type="submission" date="2017-06" db="EMBL/GenBank/DDBJ databases">
        <title>A platform for efficient transgenesis in Macrostomum lignano, a flatworm model organism for stem cell research.</title>
        <authorList>
            <person name="Berezikov E."/>
        </authorList>
    </citation>
    <scope>NUCLEOTIDE SEQUENCE [LARGE SCALE GENOMIC DNA]</scope>
    <source>
        <strain evidence="2">DV1</strain>
        <tissue evidence="2">Whole organism</tissue>
    </source>
</reference>
<evidence type="ECO:0000313" key="3">
    <source>
        <dbReference type="Proteomes" id="UP000215902"/>
    </source>
</evidence>
<feature type="compositionally biased region" description="Polar residues" evidence="1">
    <location>
        <begin position="108"/>
        <end position="122"/>
    </location>
</feature>
<evidence type="ECO:0000313" key="2">
    <source>
        <dbReference type="EMBL" id="PAA55412.1"/>
    </source>
</evidence>
<name>A0A267E420_9PLAT</name>
<sequence>MTSKLAPIFSSSSTKSEENKENSALAANPRTKRRATLTAKEFQELKAVAEQPKTSDPKQQQRLMKPKQQRRRSSSLLSGIDPANIIVTEQQQQQQQQRQCSAVASGGRTPSPTSPAESQIQRANAVSAELDRIFDKSAAPSLRRSLRRKSFSISLATTSSSAAKTTNSSDKSLAKQQQLLTASDVVIDDSLVQLYCQQGTYKPPQSKGLSTIPEVANSTRPLPSITRRRFIDFDSPARLGMKDRSRCKKAQKLSAGSKLKTNALKKSERQMDMEEFKAYVDGLNLMD</sequence>
<dbReference type="AlphaFoldDB" id="A0A267E420"/>
<proteinExistence type="predicted"/>
<keyword evidence="3" id="KW-1185">Reference proteome</keyword>
<feature type="compositionally biased region" description="Low complexity" evidence="1">
    <location>
        <begin position="90"/>
        <end position="99"/>
    </location>
</feature>
<dbReference type="Proteomes" id="UP000215902">
    <property type="component" value="Unassembled WGS sequence"/>
</dbReference>
<gene>
    <name evidence="2" type="ORF">BOX15_Mlig033601g2</name>
</gene>
<dbReference type="EMBL" id="NIVC01002758">
    <property type="protein sequence ID" value="PAA55412.1"/>
    <property type="molecule type" value="Genomic_DNA"/>
</dbReference>
<feature type="compositionally biased region" description="Basic residues" evidence="1">
    <location>
        <begin position="64"/>
        <end position="73"/>
    </location>
</feature>
<protein>
    <submittedName>
        <fullName evidence="2">Uncharacterized protein</fullName>
    </submittedName>
</protein>
<accession>A0A267E420</accession>
<feature type="compositionally biased region" description="Polar residues" evidence="1">
    <location>
        <begin position="52"/>
        <end position="62"/>
    </location>
</feature>